<accession>A0AAE1K2H4</accession>
<evidence type="ECO:0000313" key="1">
    <source>
        <dbReference type="EMBL" id="KAK3863781.1"/>
    </source>
</evidence>
<evidence type="ECO:0000313" key="2">
    <source>
        <dbReference type="Proteomes" id="UP001286313"/>
    </source>
</evidence>
<keyword evidence="2" id="KW-1185">Reference proteome</keyword>
<dbReference type="AlphaFoldDB" id="A0AAE1K2H4"/>
<name>A0AAE1K2H4_PETCI</name>
<comment type="caution">
    <text evidence="1">The sequence shown here is derived from an EMBL/GenBank/DDBJ whole genome shotgun (WGS) entry which is preliminary data.</text>
</comment>
<dbReference type="EMBL" id="JAWQEG010003938">
    <property type="protein sequence ID" value="KAK3863781.1"/>
    <property type="molecule type" value="Genomic_DNA"/>
</dbReference>
<reference evidence="1" key="1">
    <citation type="submission" date="2023-10" db="EMBL/GenBank/DDBJ databases">
        <title>Genome assemblies of two species of porcelain crab, Petrolisthes cinctipes and Petrolisthes manimaculis (Anomura: Porcellanidae).</title>
        <authorList>
            <person name="Angst P."/>
        </authorList>
    </citation>
    <scope>NUCLEOTIDE SEQUENCE</scope>
    <source>
        <strain evidence="1">PB745_01</strain>
        <tissue evidence="1">Gill</tissue>
    </source>
</reference>
<organism evidence="1 2">
    <name type="scientific">Petrolisthes cinctipes</name>
    <name type="common">Flat porcelain crab</name>
    <dbReference type="NCBI Taxonomy" id="88211"/>
    <lineage>
        <taxon>Eukaryota</taxon>
        <taxon>Metazoa</taxon>
        <taxon>Ecdysozoa</taxon>
        <taxon>Arthropoda</taxon>
        <taxon>Crustacea</taxon>
        <taxon>Multicrustacea</taxon>
        <taxon>Malacostraca</taxon>
        <taxon>Eumalacostraca</taxon>
        <taxon>Eucarida</taxon>
        <taxon>Decapoda</taxon>
        <taxon>Pleocyemata</taxon>
        <taxon>Anomura</taxon>
        <taxon>Galatheoidea</taxon>
        <taxon>Porcellanidae</taxon>
        <taxon>Petrolisthes</taxon>
    </lineage>
</organism>
<sequence>MVLSRWARLRAGTGEEQTAALTGHWTLRGSCSLRGTTLATGPVRGGAGLRGVGARGAGGRDTLAARRCCCRDHTKGAAGPHHPSWPYHPSWLHHSTLPHHSSLPYQTFRLHNSCPQHRNSWPHHHSCMATSLLIPGHINQPGHPKPLL</sequence>
<gene>
    <name evidence="1" type="ORF">Pcinc_030479</name>
</gene>
<protein>
    <submittedName>
        <fullName evidence="1">Uncharacterized protein</fullName>
    </submittedName>
</protein>
<proteinExistence type="predicted"/>
<dbReference type="Proteomes" id="UP001286313">
    <property type="component" value="Unassembled WGS sequence"/>
</dbReference>